<gene>
    <name evidence="2" type="ORF">N7517_011509</name>
</gene>
<organism evidence="2 3">
    <name type="scientific">Penicillium concentricum</name>
    <dbReference type="NCBI Taxonomy" id="293559"/>
    <lineage>
        <taxon>Eukaryota</taxon>
        <taxon>Fungi</taxon>
        <taxon>Dikarya</taxon>
        <taxon>Ascomycota</taxon>
        <taxon>Pezizomycotina</taxon>
        <taxon>Eurotiomycetes</taxon>
        <taxon>Eurotiomycetidae</taxon>
        <taxon>Eurotiales</taxon>
        <taxon>Aspergillaceae</taxon>
        <taxon>Penicillium</taxon>
    </lineage>
</organism>
<proteinExistence type="predicted"/>
<dbReference type="GeneID" id="81468415"/>
<name>A0A9W9RAY8_9EURO</name>
<comment type="caution">
    <text evidence="2">The sequence shown here is derived from an EMBL/GenBank/DDBJ whole genome shotgun (WGS) entry which is preliminary data.</text>
</comment>
<evidence type="ECO:0000313" key="2">
    <source>
        <dbReference type="EMBL" id="KAJ5356900.1"/>
    </source>
</evidence>
<dbReference type="Proteomes" id="UP001147752">
    <property type="component" value="Unassembled WGS sequence"/>
</dbReference>
<reference evidence="2" key="2">
    <citation type="journal article" date="2023" name="IMA Fungus">
        <title>Comparative genomic study of the Penicillium genus elucidates a diverse pangenome and 15 lateral gene transfer events.</title>
        <authorList>
            <person name="Petersen C."/>
            <person name="Sorensen T."/>
            <person name="Nielsen M.R."/>
            <person name="Sondergaard T.E."/>
            <person name="Sorensen J.L."/>
            <person name="Fitzpatrick D.A."/>
            <person name="Frisvad J.C."/>
            <person name="Nielsen K.L."/>
        </authorList>
    </citation>
    <scope>NUCLEOTIDE SEQUENCE</scope>
    <source>
        <strain evidence="2">IBT 3081</strain>
    </source>
</reference>
<feature type="compositionally biased region" description="Acidic residues" evidence="1">
    <location>
        <begin position="121"/>
        <end position="136"/>
    </location>
</feature>
<accession>A0A9W9RAY8</accession>
<dbReference type="RefSeq" id="XP_056575047.1">
    <property type="nucleotide sequence ID" value="XM_056729232.1"/>
</dbReference>
<protein>
    <recommendedName>
        <fullName evidence="4">Protein kinase domain-containing protein</fullName>
    </recommendedName>
</protein>
<dbReference type="OrthoDB" id="4367035at2759"/>
<feature type="region of interest" description="Disordered" evidence="1">
    <location>
        <begin position="64"/>
        <end position="107"/>
    </location>
</feature>
<dbReference type="AlphaFoldDB" id="A0A9W9RAY8"/>
<reference evidence="2" key="1">
    <citation type="submission" date="2022-12" db="EMBL/GenBank/DDBJ databases">
        <authorList>
            <person name="Petersen C."/>
        </authorList>
    </citation>
    <scope>NUCLEOTIDE SEQUENCE</scope>
    <source>
        <strain evidence="2">IBT 3081</strain>
    </source>
</reference>
<feature type="region of interest" description="Disordered" evidence="1">
    <location>
        <begin position="117"/>
        <end position="136"/>
    </location>
</feature>
<keyword evidence="3" id="KW-1185">Reference proteome</keyword>
<dbReference type="EMBL" id="JAPZBT010000006">
    <property type="protein sequence ID" value="KAJ5356900.1"/>
    <property type="molecule type" value="Genomic_DNA"/>
</dbReference>
<feature type="compositionally biased region" description="Basic and acidic residues" evidence="1">
    <location>
        <begin position="71"/>
        <end position="103"/>
    </location>
</feature>
<evidence type="ECO:0008006" key="4">
    <source>
        <dbReference type="Google" id="ProtNLM"/>
    </source>
</evidence>
<evidence type="ECO:0000313" key="3">
    <source>
        <dbReference type="Proteomes" id="UP001147752"/>
    </source>
</evidence>
<sequence>MCMYDYAQRQYENRTQHAIFGLSTDNEQFHFLRINSEGQWSRRDMNYRARHEIGETLAYIHTQASILSTREGSHGSEGHDGPKKSRSQRRTDRNLSTNDKDDSSTIDWSVFQVEENMCWSDESDEDDSASDDEYEG</sequence>
<evidence type="ECO:0000256" key="1">
    <source>
        <dbReference type="SAM" id="MobiDB-lite"/>
    </source>
</evidence>